<comment type="caution">
    <text evidence="2">The sequence shown here is derived from an EMBL/GenBank/DDBJ whole genome shotgun (WGS) entry which is preliminary data.</text>
</comment>
<evidence type="ECO:0000256" key="1">
    <source>
        <dbReference type="SAM" id="MobiDB-lite"/>
    </source>
</evidence>
<dbReference type="EMBL" id="BSYO01000020">
    <property type="protein sequence ID" value="GMH19149.1"/>
    <property type="molecule type" value="Genomic_DNA"/>
</dbReference>
<gene>
    <name evidence="2" type="ORF">Nepgr_020990</name>
</gene>
<sequence>MEDGNVRSRREISRDERKEGVAKSKGKGDRMVEIDVKPQKPSALTEANPASDKAILGRTGGVYILPFKLARMMKEVEDKSSVENQRLT</sequence>
<proteinExistence type="predicted"/>
<organism evidence="2 3">
    <name type="scientific">Nepenthes gracilis</name>
    <name type="common">Slender pitcher plant</name>
    <dbReference type="NCBI Taxonomy" id="150966"/>
    <lineage>
        <taxon>Eukaryota</taxon>
        <taxon>Viridiplantae</taxon>
        <taxon>Streptophyta</taxon>
        <taxon>Embryophyta</taxon>
        <taxon>Tracheophyta</taxon>
        <taxon>Spermatophyta</taxon>
        <taxon>Magnoliopsida</taxon>
        <taxon>eudicotyledons</taxon>
        <taxon>Gunneridae</taxon>
        <taxon>Pentapetalae</taxon>
        <taxon>Caryophyllales</taxon>
        <taxon>Nepenthaceae</taxon>
        <taxon>Nepenthes</taxon>
    </lineage>
</organism>
<evidence type="ECO:0000313" key="2">
    <source>
        <dbReference type="EMBL" id="GMH19149.1"/>
    </source>
</evidence>
<evidence type="ECO:0000313" key="3">
    <source>
        <dbReference type="Proteomes" id="UP001279734"/>
    </source>
</evidence>
<keyword evidence="3" id="KW-1185">Reference proteome</keyword>
<feature type="region of interest" description="Disordered" evidence="1">
    <location>
        <begin position="1"/>
        <end position="31"/>
    </location>
</feature>
<dbReference type="AlphaFoldDB" id="A0AAD3SXY1"/>
<reference evidence="2" key="1">
    <citation type="submission" date="2023-05" db="EMBL/GenBank/DDBJ databases">
        <title>Nepenthes gracilis genome sequencing.</title>
        <authorList>
            <person name="Fukushima K."/>
        </authorList>
    </citation>
    <scope>NUCLEOTIDE SEQUENCE</scope>
    <source>
        <strain evidence="2">SING2019-196</strain>
    </source>
</reference>
<dbReference type="Proteomes" id="UP001279734">
    <property type="component" value="Unassembled WGS sequence"/>
</dbReference>
<accession>A0AAD3SXY1</accession>
<name>A0AAD3SXY1_NEPGR</name>
<protein>
    <submittedName>
        <fullName evidence="2">Uncharacterized protein</fullName>
    </submittedName>
</protein>